<comment type="subcellular location">
    <subcellularLocation>
        <location evidence="6">Cytoplasm</location>
    </subcellularLocation>
</comment>
<dbReference type="InterPro" id="IPR004498">
    <property type="entry name" value="Ribosomal_PrmA_MeTrfase"/>
</dbReference>
<name>A0A7H9EJY1_9LACO</name>
<feature type="binding site" evidence="6">
    <location>
        <position position="161"/>
    </location>
    <ligand>
        <name>S-adenosyl-L-methionine</name>
        <dbReference type="ChEBI" id="CHEBI:59789"/>
    </ligand>
</feature>
<keyword evidence="2 6" id="KW-0963">Cytoplasm</keyword>
<reference evidence="7 8" key="1">
    <citation type="submission" date="2020-01" db="EMBL/GenBank/DDBJ databases">
        <title>Complete and circular genome sequences of six lactobacillus isolates from horses.</title>
        <authorList>
            <person name="Hassan H.M."/>
        </authorList>
    </citation>
    <scope>NUCLEOTIDE SEQUENCE [LARGE SCALE GENOMIC DNA]</scope>
    <source>
        <strain evidence="7 8">1A</strain>
    </source>
</reference>
<organism evidence="7 8">
    <name type="scientific">Ligilactobacillus saerimneri</name>
    <dbReference type="NCBI Taxonomy" id="228229"/>
    <lineage>
        <taxon>Bacteria</taxon>
        <taxon>Bacillati</taxon>
        <taxon>Bacillota</taxon>
        <taxon>Bacilli</taxon>
        <taxon>Lactobacillales</taxon>
        <taxon>Lactobacillaceae</taxon>
        <taxon>Ligilactobacillus</taxon>
    </lineage>
</organism>
<dbReference type="InterPro" id="IPR050078">
    <property type="entry name" value="Ribosomal_L11_MeTrfase_PrmA"/>
</dbReference>
<dbReference type="EMBL" id="CP047418">
    <property type="protein sequence ID" value="QLL78018.1"/>
    <property type="molecule type" value="Genomic_DNA"/>
</dbReference>
<comment type="similarity">
    <text evidence="1 6">Belongs to the methyltransferase superfamily. PrmA family.</text>
</comment>
<sequence>MDWNELVIVTSNEAIEAVSNILMEEGAGGVQIDDQDPQAVRVITYFTADSPLNELLPKLKEKVHGLKEYGINPEPGQVFLTNIGTDTWRDKWKEYYQPIRVTRYLTIVPQWIEYEPQHPDEQLIVLDPGRSFGTGDHPTTRLTLHALEATMLGGETVIDVGTGSGILSIAARYLGAQQIVASDVADEALAAAATNFALNGMTDDIVLEKRDLVHGLDLQADIVVANILPEFLLPLIPQVHKNLRPTGKLILSGIIMEKENEIVTALNAAGFQVAEKITDGKWLALVAHNTLNS</sequence>
<dbReference type="RefSeq" id="WP_180848339.1">
    <property type="nucleotide sequence ID" value="NZ_CP047418.1"/>
</dbReference>
<dbReference type="PIRSF" id="PIRSF000401">
    <property type="entry name" value="RPL11_MTase"/>
    <property type="match status" value="1"/>
</dbReference>
<evidence type="ECO:0000256" key="1">
    <source>
        <dbReference type="ARBA" id="ARBA00009741"/>
    </source>
</evidence>
<dbReference type="AlphaFoldDB" id="A0A7H9EJY1"/>
<evidence type="ECO:0000256" key="3">
    <source>
        <dbReference type="ARBA" id="ARBA00022603"/>
    </source>
</evidence>
<comment type="catalytic activity">
    <reaction evidence="6">
        <text>L-lysyl-[protein] + 3 S-adenosyl-L-methionine = N(6),N(6),N(6)-trimethyl-L-lysyl-[protein] + 3 S-adenosyl-L-homocysteine + 3 H(+)</text>
        <dbReference type="Rhea" id="RHEA:54192"/>
        <dbReference type="Rhea" id="RHEA-COMP:9752"/>
        <dbReference type="Rhea" id="RHEA-COMP:13826"/>
        <dbReference type="ChEBI" id="CHEBI:15378"/>
        <dbReference type="ChEBI" id="CHEBI:29969"/>
        <dbReference type="ChEBI" id="CHEBI:57856"/>
        <dbReference type="ChEBI" id="CHEBI:59789"/>
        <dbReference type="ChEBI" id="CHEBI:61961"/>
    </reaction>
</comment>
<feature type="binding site" evidence="6">
    <location>
        <position position="226"/>
    </location>
    <ligand>
        <name>S-adenosyl-L-methionine</name>
        <dbReference type="ChEBI" id="CHEBI:59789"/>
    </ligand>
</feature>
<keyword evidence="3 6" id="KW-0489">Methyltransferase</keyword>
<evidence type="ECO:0000256" key="5">
    <source>
        <dbReference type="ARBA" id="ARBA00022691"/>
    </source>
</evidence>
<dbReference type="HAMAP" id="MF_00735">
    <property type="entry name" value="Methyltr_PrmA"/>
    <property type="match status" value="1"/>
</dbReference>
<dbReference type="KEGG" id="lsw:GTO87_04995"/>
<dbReference type="PANTHER" id="PTHR43648:SF1">
    <property type="entry name" value="ELECTRON TRANSFER FLAVOPROTEIN BETA SUBUNIT LYSINE METHYLTRANSFERASE"/>
    <property type="match status" value="1"/>
</dbReference>
<evidence type="ECO:0000313" key="7">
    <source>
        <dbReference type="EMBL" id="QLL78018.1"/>
    </source>
</evidence>
<evidence type="ECO:0000256" key="2">
    <source>
        <dbReference type="ARBA" id="ARBA00022490"/>
    </source>
</evidence>
<proteinExistence type="inferred from homology"/>
<feature type="binding site" evidence="6">
    <location>
        <position position="183"/>
    </location>
    <ligand>
        <name>S-adenosyl-L-methionine</name>
        <dbReference type="ChEBI" id="CHEBI:59789"/>
    </ligand>
</feature>
<keyword evidence="7" id="KW-0687">Ribonucleoprotein</keyword>
<evidence type="ECO:0000256" key="4">
    <source>
        <dbReference type="ARBA" id="ARBA00022679"/>
    </source>
</evidence>
<dbReference type="Proteomes" id="UP000510886">
    <property type="component" value="Chromosome"/>
</dbReference>
<comment type="function">
    <text evidence="6">Methylates ribosomal protein L11.</text>
</comment>
<gene>
    <name evidence="6 7" type="primary">prmA</name>
    <name evidence="7" type="ORF">GTO87_04995</name>
</gene>
<dbReference type="GO" id="GO:0005840">
    <property type="term" value="C:ribosome"/>
    <property type="evidence" value="ECO:0007669"/>
    <property type="project" value="UniProtKB-KW"/>
</dbReference>
<protein>
    <recommendedName>
        <fullName evidence="6">Ribosomal protein L11 methyltransferase</fullName>
        <shortName evidence="6">L11 Mtase</shortName>
        <ecNumber evidence="6">2.1.1.-</ecNumber>
    </recommendedName>
</protein>
<keyword evidence="5 6" id="KW-0949">S-adenosyl-L-methionine</keyword>
<evidence type="ECO:0000256" key="6">
    <source>
        <dbReference type="HAMAP-Rule" id="MF_00735"/>
    </source>
</evidence>
<dbReference type="CDD" id="cd02440">
    <property type="entry name" value="AdoMet_MTases"/>
    <property type="match status" value="1"/>
</dbReference>
<keyword evidence="7" id="KW-0689">Ribosomal protein</keyword>
<dbReference type="Pfam" id="PF06325">
    <property type="entry name" value="PrmA"/>
    <property type="match status" value="1"/>
</dbReference>
<dbReference type="EC" id="2.1.1.-" evidence="6"/>
<dbReference type="GO" id="GO:0032259">
    <property type="term" value="P:methylation"/>
    <property type="evidence" value="ECO:0007669"/>
    <property type="project" value="UniProtKB-KW"/>
</dbReference>
<keyword evidence="4 6" id="KW-0808">Transferase</keyword>
<accession>A0A7H9EJY1</accession>
<dbReference type="PANTHER" id="PTHR43648">
    <property type="entry name" value="ELECTRON TRANSFER FLAVOPROTEIN BETA SUBUNIT LYSINE METHYLTRANSFERASE"/>
    <property type="match status" value="1"/>
</dbReference>
<dbReference type="GO" id="GO:0005737">
    <property type="term" value="C:cytoplasm"/>
    <property type="evidence" value="ECO:0007669"/>
    <property type="project" value="UniProtKB-SubCell"/>
</dbReference>
<dbReference type="GO" id="GO:0008276">
    <property type="term" value="F:protein methyltransferase activity"/>
    <property type="evidence" value="ECO:0007669"/>
    <property type="project" value="UniProtKB-UniRule"/>
</dbReference>
<dbReference type="NCBIfam" id="TIGR00406">
    <property type="entry name" value="prmA"/>
    <property type="match status" value="1"/>
</dbReference>
<evidence type="ECO:0000313" key="8">
    <source>
        <dbReference type="Proteomes" id="UP000510886"/>
    </source>
</evidence>
<dbReference type="SUPFAM" id="SSF53335">
    <property type="entry name" value="S-adenosyl-L-methionine-dependent methyltransferases"/>
    <property type="match status" value="1"/>
</dbReference>
<dbReference type="InterPro" id="IPR029063">
    <property type="entry name" value="SAM-dependent_MTases_sf"/>
</dbReference>
<dbReference type="Gene3D" id="3.40.50.150">
    <property type="entry name" value="Vaccinia Virus protein VP39"/>
    <property type="match status" value="1"/>
</dbReference>
<feature type="binding site" evidence="6">
    <location>
        <position position="140"/>
    </location>
    <ligand>
        <name>S-adenosyl-L-methionine</name>
        <dbReference type="ChEBI" id="CHEBI:59789"/>
    </ligand>
</feature>